<accession>A0A5N6H2V7</accession>
<proteinExistence type="predicted"/>
<sequence length="56" mass="6731">MAAQMGRYKTRRCRNHMFFAIVTCSFSLSAFQYPNIFISRPWWVKILKWITDPITT</sequence>
<protein>
    <submittedName>
        <fullName evidence="1">Uncharacterized protein</fullName>
    </submittedName>
</protein>
<gene>
    <name evidence="1" type="ORF">BDV35DRAFT_350758</name>
</gene>
<dbReference type="Proteomes" id="UP000325434">
    <property type="component" value="Unassembled WGS sequence"/>
</dbReference>
<dbReference type="AlphaFoldDB" id="A0A5N6H2V7"/>
<reference evidence="1" key="1">
    <citation type="submission" date="2019-04" db="EMBL/GenBank/DDBJ databases">
        <title>Friends and foes A comparative genomics study of 23 Aspergillus species from section Flavi.</title>
        <authorList>
            <consortium name="DOE Joint Genome Institute"/>
            <person name="Kjaerbolling I."/>
            <person name="Vesth T."/>
            <person name="Frisvad J.C."/>
            <person name="Nybo J.L."/>
            <person name="Theobald S."/>
            <person name="Kildgaard S."/>
            <person name="Isbrandt T."/>
            <person name="Kuo A."/>
            <person name="Sato A."/>
            <person name="Lyhne E.K."/>
            <person name="Kogle M.E."/>
            <person name="Wiebenga A."/>
            <person name="Kun R.S."/>
            <person name="Lubbers R.J."/>
            <person name="Makela M.R."/>
            <person name="Barry K."/>
            <person name="Chovatia M."/>
            <person name="Clum A."/>
            <person name="Daum C."/>
            <person name="Haridas S."/>
            <person name="He G."/>
            <person name="LaButti K."/>
            <person name="Lipzen A."/>
            <person name="Mondo S."/>
            <person name="Riley R."/>
            <person name="Salamov A."/>
            <person name="Simmons B.A."/>
            <person name="Magnuson J.K."/>
            <person name="Henrissat B."/>
            <person name="Mortensen U.H."/>
            <person name="Larsen T.O."/>
            <person name="Devries R.P."/>
            <person name="Grigoriev I.V."/>
            <person name="Machida M."/>
            <person name="Baker S.E."/>
            <person name="Andersen M.R."/>
        </authorList>
    </citation>
    <scope>NUCLEOTIDE SEQUENCE [LARGE SCALE GENOMIC DNA]</scope>
    <source>
        <strain evidence="1">CBS 121.62</strain>
    </source>
</reference>
<name>A0A5N6H2V7_ASPFL</name>
<organism evidence="1">
    <name type="scientific">Aspergillus flavus</name>
    <dbReference type="NCBI Taxonomy" id="5059"/>
    <lineage>
        <taxon>Eukaryota</taxon>
        <taxon>Fungi</taxon>
        <taxon>Dikarya</taxon>
        <taxon>Ascomycota</taxon>
        <taxon>Pezizomycotina</taxon>
        <taxon>Eurotiomycetes</taxon>
        <taxon>Eurotiomycetidae</taxon>
        <taxon>Eurotiales</taxon>
        <taxon>Aspergillaceae</taxon>
        <taxon>Aspergillus</taxon>
        <taxon>Aspergillus subgen. Circumdati</taxon>
    </lineage>
</organism>
<dbReference type="EMBL" id="ML734588">
    <property type="protein sequence ID" value="KAB8247520.1"/>
    <property type="molecule type" value="Genomic_DNA"/>
</dbReference>
<evidence type="ECO:0000313" key="1">
    <source>
        <dbReference type="EMBL" id="KAB8247520.1"/>
    </source>
</evidence>